<dbReference type="Pfam" id="PF01370">
    <property type="entry name" value="Epimerase"/>
    <property type="match status" value="1"/>
</dbReference>
<dbReference type="PANTHER" id="PTHR43000">
    <property type="entry name" value="DTDP-D-GLUCOSE 4,6-DEHYDRATASE-RELATED"/>
    <property type="match status" value="1"/>
</dbReference>
<reference evidence="3 4" key="1">
    <citation type="journal article" date="2016" name="Nat. Commun.">
        <title>Thousands of microbial genomes shed light on interconnected biogeochemical processes in an aquifer system.</title>
        <authorList>
            <person name="Anantharaman K."/>
            <person name="Brown C.T."/>
            <person name="Hug L.A."/>
            <person name="Sharon I."/>
            <person name="Castelle C.J."/>
            <person name="Probst A.J."/>
            <person name="Thomas B.C."/>
            <person name="Singh A."/>
            <person name="Wilkins M.J."/>
            <person name="Karaoz U."/>
            <person name="Brodie E.L."/>
            <person name="Williams K.H."/>
            <person name="Hubbard S.S."/>
            <person name="Banfield J.F."/>
        </authorList>
    </citation>
    <scope>NUCLEOTIDE SEQUENCE [LARGE SCALE GENOMIC DNA]</scope>
</reference>
<dbReference type="STRING" id="1797593.A3A65_04390"/>
<accession>A0A1G1W3W7</accession>
<name>A0A1G1W3W7_9BACT</name>
<feature type="domain" description="NAD-dependent epimerase/dehydratase" evidence="2">
    <location>
        <begin position="3"/>
        <end position="236"/>
    </location>
</feature>
<evidence type="ECO:0000313" key="4">
    <source>
        <dbReference type="Proteomes" id="UP000176723"/>
    </source>
</evidence>
<comment type="caution">
    <text evidence="3">The sequence shown here is derived from an EMBL/GenBank/DDBJ whole genome shotgun (WGS) entry which is preliminary data.</text>
</comment>
<comment type="similarity">
    <text evidence="1">Belongs to the NAD(P)-dependent epimerase/dehydratase family.</text>
</comment>
<sequence>MNILVTGGAGFIGSQVADRYIAESHNVVIVDDLSTGFEKNIHPKATFHKFDIRSKEAAKLVENIKPDIINHHAAQIDVRRSVADPLHDAQINILGLLNIMEAAVRTKSVKKVIFSSTGGAIYGDAAVIPTPEEFPAQPVSPYGVAKLTSEHYLYYYSTIHGIPSICLRYANVYGPRQNPEGEAGVVAIFAKKMIRGEQVIINGDGKQTRDYVFVGDVVEANALALEKDISGIFNIGTGKETDVNGIYSILAQRLKIPAKEKHGPQRKGEQLRSALNTQKAKEELGWQSKIQLEAGIGKTVAFFQDQ</sequence>
<dbReference type="InterPro" id="IPR036291">
    <property type="entry name" value="NAD(P)-bd_dom_sf"/>
</dbReference>
<evidence type="ECO:0000259" key="2">
    <source>
        <dbReference type="Pfam" id="PF01370"/>
    </source>
</evidence>
<dbReference type="Proteomes" id="UP000176723">
    <property type="component" value="Unassembled WGS sequence"/>
</dbReference>
<dbReference type="AlphaFoldDB" id="A0A1G1W3W7"/>
<organism evidence="3 4">
    <name type="scientific">Candidatus Chisholmbacteria bacterium RIFCSPLOWO2_01_FULL_49_14</name>
    <dbReference type="NCBI Taxonomy" id="1797593"/>
    <lineage>
        <taxon>Bacteria</taxon>
        <taxon>Candidatus Chisholmiibacteriota</taxon>
    </lineage>
</organism>
<dbReference type="Gene3D" id="3.40.50.720">
    <property type="entry name" value="NAD(P)-binding Rossmann-like Domain"/>
    <property type="match status" value="1"/>
</dbReference>
<dbReference type="Gene3D" id="3.90.25.10">
    <property type="entry name" value="UDP-galactose 4-epimerase, domain 1"/>
    <property type="match status" value="1"/>
</dbReference>
<gene>
    <name evidence="3" type="ORF">A3A65_04390</name>
</gene>
<evidence type="ECO:0000313" key="3">
    <source>
        <dbReference type="EMBL" id="OGY22366.1"/>
    </source>
</evidence>
<evidence type="ECO:0000256" key="1">
    <source>
        <dbReference type="ARBA" id="ARBA00007637"/>
    </source>
</evidence>
<protein>
    <submittedName>
        <fullName evidence="3">UDP-glucose 4-epimerase</fullName>
    </submittedName>
</protein>
<dbReference type="EMBL" id="MHCL01000003">
    <property type="protein sequence ID" value="OGY22366.1"/>
    <property type="molecule type" value="Genomic_DNA"/>
</dbReference>
<dbReference type="InterPro" id="IPR001509">
    <property type="entry name" value="Epimerase_deHydtase"/>
</dbReference>
<proteinExistence type="inferred from homology"/>
<dbReference type="SUPFAM" id="SSF51735">
    <property type="entry name" value="NAD(P)-binding Rossmann-fold domains"/>
    <property type="match status" value="1"/>
</dbReference>